<name>A0A9X2S623_9FIRM</name>
<keyword evidence="8 9" id="KW-0472">Membrane</keyword>
<feature type="transmembrane region" description="Helical" evidence="9">
    <location>
        <begin position="117"/>
        <end position="135"/>
    </location>
</feature>
<organism evidence="10 11">
    <name type="scientific">Anaerosalibacter massiliensis</name>
    <dbReference type="NCBI Taxonomy" id="1347392"/>
    <lineage>
        <taxon>Bacteria</taxon>
        <taxon>Bacillati</taxon>
        <taxon>Bacillota</taxon>
        <taxon>Tissierellia</taxon>
        <taxon>Tissierellales</taxon>
        <taxon>Sporanaerobacteraceae</taxon>
        <taxon>Anaerosalibacter</taxon>
    </lineage>
</organism>
<keyword evidence="3 9" id="KW-0813">Transport</keyword>
<evidence type="ECO:0000313" key="11">
    <source>
        <dbReference type="Proteomes" id="UP001142078"/>
    </source>
</evidence>
<feature type="transmembrane region" description="Helical" evidence="9">
    <location>
        <begin position="405"/>
        <end position="423"/>
    </location>
</feature>
<evidence type="ECO:0000256" key="5">
    <source>
        <dbReference type="ARBA" id="ARBA00022692"/>
    </source>
</evidence>
<dbReference type="NCBIfam" id="TIGR00796">
    <property type="entry name" value="livcs"/>
    <property type="match status" value="1"/>
</dbReference>
<feature type="transmembrane region" description="Helical" evidence="9">
    <location>
        <begin position="9"/>
        <end position="28"/>
    </location>
</feature>
<feature type="transmembrane region" description="Helical" evidence="9">
    <location>
        <begin position="275"/>
        <end position="300"/>
    </location>
</feature>
<comment type="similarity">
    <text evidence="2 9">Belongs to the branched chain amino acid transporter family.</text>
</comment>
<dbReference type="GO" id="GO:0005886">
    <property type="term" value="C:plasma membrane"/>
    <property type="evidence" value="ECO:0007669"/>
    <property type="project" value="UniProtKB-SubCell"/>
</dbReference>
<proteinExistence type="inferred from homology"/>
<evidence type="ECO:0000256" key="2">
    <source>
        <dbReference type="ARBA" id="ARBA00008540"/>
    </source>
</evidence>
<dbReference type="GO" id="GO:0015818">
    <property type="term" value="P:isoleucine transport"/>
    <property type="evidence" value="ECO:0007669"/>
    <property type="project" value="TreeGrafter"/>
</dbReference>
<dbReference type="OrthoDB" id="9783920at2"/>
<dbReference type="InterPro" id="IPR004685">
    <property type="entry name" value="Brnchd-chn_aa_trnsp_Livcs"/>
</dbReference>
<evidence type="ECO:0000256" key="1">
    <source>
        <dbReference type="ARBA" id="ARBA00004651"/>
    </source>
</evidence>
<accession>A0A9X2S623</accession>
<keyword evidence="11" id="KW-1185">Reference proteome</keyword>
<evidence type="ECO:0000256" key="8">
    <source>
        <dbReference type="ARBA" id="ARBA00023136"/>
    </source>
</evidence>
<feature type="transmembrane region" description="Helical" evidence="9">
    <location>
        <begin position="342"/>
        <end position="360"/>
    </location>
</feature>
<dbReference type="GO" id="GO:0005304">
    <property type="term" value="F:L-valine transmembrane transporter activity"/>
    <property type="evidence" value="ECO:0007669"/>
    <property type="project" value="TreeGrafter"/>
</dbReference>
<gene>
    <name evidence="10" type="primary">brnQ</name>
    <name evidence="10" type="ORF">NSA23_13880</name>
</gene>
<evidence type="ECO:0000256" key="6">
    <source>
        <dbReference type="ARBA" id="ARBA00022970"/>
    </source>
</evidence>
<dbReference type="GO" id="GO:0015190">
    <property type="term" value="F:L-leucine transmembrane transporter activity"/>
    <property type="evidence" value="ECO:0007669"/>
    <property type="project" value="TreeGrafter"/>
</dbReference>
<comment type="caution">
    <text evidence="10">The sequence shown here is derived from an EMBL/GenBank/DDBJ whole genome shotgun (WGS) entry which is preliminary data.</text>
</comment>
<evidence type="ECO:0000256" key="7">
    <source>
        <dbReference type="ARBA" id="ARBA00022989"/>
    </source>
</evidence>
<dbReference type="GO" id="GO:0015188">
    <property type="term" value="F:L-isoleucine transmembrane transporter activity"/>
    <property type="evidence" value="ECO:0007669"/>
    <property type="project" value="TreeGrafter"/>
</dbReference>
<dbReference type="AlphaFoldDB" id="A0A9X2S623"/>
<feature type="transmembrane region" description="Helical" evidence="9">
    <location>
        <begin position="312"/>
        <end position="336"/>
    </location>
</feature>
<dbReference type="PANTHER" id="PTHR30588:SF0">
    <property type="entry name" value="BRANCHED-CHAIN AMINO ACID PERMEASE BRNQ"/>
    <property type="match status" value="1"/>
</dbReference>
<keyword evidence="5 9" id="KW-0812">Transmembrane</keyword>
<protein>
    <recommendedName>
        <fullName evidence="9">Branched-chain amino acid transport system carrier protein</fullName>
    </recommendedName>
</protein>
<feature type="transmembrane region" description="Helical" evidence="9">
    <location>
        <begin position="147"/>
        <end position="168"/>
    </location>
</feature>
<keyword evidence="7 9" id="KW-1133">Transmembrane helix</keyword>
<dbReference type="GO" id="GO:0015820">
    <property type="term" value="P:L-leucine transport"/>
    <property type="evidence" value="ECO:0007669"/>
    <property type="project" value="TreeGrafter"/>
</dbReference>
<evidence type="ECO:0000313" key="10">
    <source>
        <dbReference type="EMBL" id="MCR2045195.1"/>
    </source>
</evidence>
<evidence type="ECO:0000256" key="3">
    <source>
        <dbReference type="ARBA" id="ARBA00022448"/>
    </source>
</evidence>
<sequence>MKKLSSKEILVIGFALFAMFFGAGNLIFPPSIGLGAGEKWKAALLGFSLTGIGLPILGVLSVTISGGSIDSLLNKVGPKFSIVFGILIVILIGPLLATPRTGATAYELGIKPLFPSITPFISSIIFFGLTLFLTIKPSSIVDVIGKFLTPILLIMISTIIFKGISNPIGVPINTKMSQPFSIGFGEGYQTMDLLAAIVFGSIIVDDIKNRGITAKKEQFKVVAKTGFIAAIGLGIVYGGLLYLGATGSSVFPQGIEKVSLTTNITNTVLGSLGEIVLGICVYSACLTTSIGLTATMGHFFNKVSKGKLKYKTIVIISTIISIIISNTGVESIITFADPILKIVYPIAIVLVIINVFDNLIENKRIYLGATIGTFCVSLVDGLSAMGINTSFIGKIVQTLPFADSGFGWMFPAVLGIILAHLITKIKENVFA</sequence>
<dbReference type="EMBL" id="JANJZL010000013">
    <property type="protein sequence ID" value="MCR2045195.1"/>
    <property type="molecule type" value="Genomic_DNA"/>
</dbReference>
<comment type="function">
    <text evidence="9">Component of the transport system for branched-chain amino acids.</text>
</comment>
<keyword evidence="6 9" id="KW-0029">Amino-acid transport</keyword>
<dbReference type="RefSeq" id="WP_042683187.1">
    <property type="nucleotide sequence ID" value="NZ_CABKTM010000074.1"/>
</dbReference>
<feature type="transmembrane region" description="Helical" evidence="9">
    <location>
        <begin position="225"/>
        <end position="245"/>
    </location>
</feature>
<evidence type="ECO:0000256" key="4">
    <source>
        <dbReference type="ARBA" id="ARBA00022475"/>
    </source>
</evidence>
<keyword evidence="4" id="KW-1003">Cell membrane</keyword>
<dbReference type="PANTHER" id="PTHR30588">
    <property type="entry name" value="BRANCHED-CHAIN AMINO ACID TRANSPORT SYSTEM 2 CARRIER PROTEIN"/>
    <property type="match status" value="1"/>
</dbReference>
<feature type="transmembrane region" description="Helical" evidence="9">
    <location>
        <begin position="76"/>
        <end position="97"/>
    </location>
</feature>
<comment type="subcellular location">
    <subcellularLocation>
        <location evidence="1 9">Cell membrane</location>
        <topology evidence="1 9">Multi-pass membrane protein</topology>
    </subcellularLocation>
</comment>
<dbReference type="Proteomes" id="UP001142078">
    <property type="component" value="Unassembled WGS sequence"/>
</dbReference>
<reference evidence="10" key="1">
    <citation type="submission" date="2022-07" db="EMBL/GenBank/DDBJ databases">
        <title>Enhanced cultured diversity of the mouse gut microbiota enables custom-made synthetic communities.</title>
        <authorList>
            <person name="Afrizal A."/>
        </authorList>
    </citation>
    <scope>NUCLEOTIDE SEQUENCE</scope>
    <source>
        <strain evidence="10">DSM 29482</strain>
    </source>
</reference>
<feature type="transmembrane region" description="Helical" evidence="9">
    <location>
        <begin position="365"/>
        <end position="385"/>
    </location>
</feature>
<dbReference type="Pfam" id="PF05525">
    <property type="entry name" value="Branch_AA_trans"/>
    <property type="match status" value="1"/>
</dbReference>
<evidence type="ECO:0000256" key="9">
    <source>
        <dbReference type="RuleBase" id="RU362122"/>
    </source>
</evidence>
<feature type="transmembrane region" description="Helical" evidence="9">
    <location>
        <begin position="188"/>
        <end position="204"/>
    </location>
</feature>
<feature type="transmembrane region" description="Helical" evidence="9">
    <location>
        <begin position="40"/>
        <end position="64"/>
    </location>
</feature>